<reference evidence="1" key="1">
    <citation type="submission" date="2017-07" db="EMBL/GenBank/DDBJ databases">
        <title>Taro Niue Genome Assembly and Annotation.</title>
        <authorList>
            <person name="Atibalentja N."/>
            <person name="Keating K."/>
            <person name="Fields C.J."/>
        </authorList>
    </citation>
    <scope>NUCLEOTIDE SEQUENCE</scope>
    <source>
        <strain evidence="1">Niue_2</strain>
        <tissue evidence="1">Leaf</tissue>
    </source>
</reference>
<comment type="caution">
    <text evidence="1">The sequence shown here is derived from an EMBL/GenBank/DDBJ whole genome shotgun (WGS) entry which is preliminary data.</text>
</comment>
<dbReference type="EMBL" id="NMUH01001340">
    <property type="protein sequence ID" value="MQL91438.1"/>
    <property type="molecule type" value="Genomic_DNA"/>
</dbReference>
<sequence>MASPSCCSVENVGGCPLEGRGLPSELLRVPQLVKVFPPRGILHLHDLLPLAQFLDVLGHVVHFLDGLWGNLSHLAPDEVIFEGPML</sequence>
<keyword evidence="2" id="KW-1185">Reference proteome</keyword>
<evidence type="ECO:0000313" key="2">
    <source>
        <dbReference type="Proteomes" id="UP000652761"/>
    </source>
</evidence>
<evidence type="ECO:0000313" key="1">
    <source>
        <dbReference type="EMBL" id="MQL91438.1"/>
    </source>
</evidence>
<accession>A0A843V5S3</accession>
<proteinExistence type="predicted"/>
<dbReference type="AlphaFoldDB" id="A0A843V5S3"/>
<dbReference type="Proteomes" id="UP000652761">
    <property type="component" value="Unassembled WGS sequence"/>
</dbReference>
<organism evidence="1 2">
    <name type="scientific">Colocasia esculenta</name>
    <name type="common">Wild taro</name>
    <name type="synonym">Arum esculentum</name>
    <dbReference type="NCBI Taxonomy" id="4460"/>
    <lineage>
        <taxon>Eukaryota</taxon>
        <taxon>Viridiplantae</taxon>
        <taxon>Streptophyta</taxon>
        <taxon>Embryophyta</taxon>
        <taxon>Tracheophyta</taxon>
        <taxon>Spermatophyta</taxon>
        <taxon>Magnoliopsida</taxon>
        <taxon>Liliopsida</taxon>
        <taxon>Araceae</taxon>
        <taxon>Aroideae</taxon>
        <taxon>Colocasieae</taxon>
        <taxon>Colocasia</taxon>
    </lineage>
</organism>
<name>A0A843V5S3_COLES</name>
<gene>
    <name evidence="1" type="ORF">Taro_024049</name>
</gene>
<protein>
    <submittedName>
        <fullName evidence="1">Uncharacterized protein</fullName>
    </submittedName>
</protein>